<dbReference type="InterPro" id="IPR002347">
    <property type="entry name" value="SDR_fam"/>
</dbReference>
<dbReference type="GO" id="GO:0016491">
    <property type="term" value="F:oxidoreductase activity"/>
    <property type="evidence" value="ECO:0007669"/>
    <property type="project" value="UniProtKB-KW"/>
</dbReference>
<dbReference type="InterPro" id="IPR020904">
    <property type="entry name" value="Sc_DH/Rdtase_CS"/>
</dbReference>
<dbReference type="PANTHER" id="PTHR42879">
    <property type="entry name" value="3-OXOACYL-(ACYL-CARRIER-PROTEIN) REDUCTASE"/>
    <property type="match status" value="1"/>
</dbReference>
<evidence type="ECO:0000259" key="3">
    <source>
        <dbReference type="SMART" id="SM00822"/>
    </source>
</evidence>
<dbReference type="FunFam" id="3.40.50.720:FF:000173">
    <property type="entry name" value="3-oxoacyl-[acyl-carrier protein] reductase"/>
    <property type="match status" value="1"/>
</dbReference>
<gene>
    <name evidence="4" type="ORF">DES53_107134</name>
</gene>
<dbReference type="GO" id="GO:0032787">
    <property type="term" value="P:monocarboxylic acid metabolic process"/>
    <property type="evidence" value="ECO:0007669"/>
    <property type="project" value="UniProtKB-ARBA"/>
</dbReference>
<protein>
    <submittedName>
        <fullName evidence="4">3-oxoacyl-[acyl-carrier-protein] reductase</fullName>
    </submittedName>
</protein>
<dbReference type="SUPFAM" id="SSF51735">
    <property type="entry name" value="NAD(P)-binding Rossmann-fold domains"/>
    <property type="match status" value="1"/>
</dbReference>
<evidence type="ECO:0000313" key="5">
    <source>
        <dbReference type="Proteomes" id="UP000253426"/>
    </source>
</evidence>
<dbReference type="SMART" id="SM00822">
    <property type="entry name" value="PKS_KR"/>
    <property type="match status" value="1"/>
</dbReference>
<comment type="caution">
    <text evidence="4">The sequence shown here is derived from an EMBL/GenBank/DDBJ whole genome shotgun (WGS) entry which is preliminary data.</text>
</comment>
<dbReference type="Pfam" id="PF13561">
    <property type="entry name" value="adh_short_C2"/>
    <property type="match status" value="1"/>
</dbReference>
<accession>A0A366HFF6</accession>
<name>A0A366HFF6_9BACT</name>
<dbReference type="PRINTS" id="PR00081">
    <property type="entry name" value="GDHRDH"/>
</dbReference>
<keyword evidence="2" id="KW-0560">Oxidoreductase</keyword>
<evidence type="ECO:0000256" key="1">
    <source>
        <dbReference type="ARBA" id="ARBA00006484"/>
    </source>
</evidence>
<dbReference type="PRINTS" id="PR00080">
    <property type="entry name" value="SDRFAMILY"/>
</dbReference>
<dbReference type="RefSeq" id="WP_113959944.1">
    <property type="nucleotide sequence ID" value="NZ_QNRR01000007.1"/>
</dbReference>
<dbReference type="EMBL" id="QNRR01000007">
    <property type="protein sequence ID" value="RBP41303.1"/>
    <property type="molecule type" value="Genomic_DNA"/>
</dbReference>
<dbReference type="InterPro" id="IPR050259">
    <property type="entry name" value="SDR"/>
</dbReference>
<dbReference type="PROSITE" id="PS00061">
    <property type="entry name" value="ADH_SHORT"/>
    <property type="match status" value="1"/>
</dbReference>
<dbReference type="InterPro" id="IPR057326">
    <property type="entry name" value="KR_dom"/>
</dbReference>
<keyword evidence="5" id="KW-1185">Reference proteome</keyword>
<proteinExistence type="inferred from homology"/>
<evidence type="ECO:0000313" key="4">
    <source>
        <dbReference type="EMBL" id="RBP41303.1"/>
    </source>
</evidence>
<dbReference type="InterPro" id="IPR036291">
    <property type="entry name" value="NAD(P)-bd_dom_sf"/>
</dbReference>
<reference evidence="4 5" key="1">
    <citation type="submission" date="2018-06" db="EMBL/GenBank/DDBJ databases">
        <title>Genomic Encyclopedia of Type Strains, Phase IV (KMG-IV): sequencing the most valuable type-strain genomes for metagenomic binning, comparative biology and taxonomic classification.</title>
        <authorList>
            <person name="Goeker M."/>
        </authorList>
    </citation>
    <scope>NUCLEOTIDE SEQUENCE [LARGE SCALE GENOMIC DNA]</scope>
    <source>
        <strain evidence="4 5">DSM 25532</strain>
    </source>
</reference>
<dbReference type="AlphaFoldDB" id="A0A366HFF6"/>
<comment type="similarity">
    <text evidence="1">Belongs to the short-chain dehydrogenases/reductases (SDR) family.</text>
</comment>
<dbReference type="Proteomes" id="UP000253426">
    <property type="component" value="Unassembled WGS sequence"/>
</dbReference>
<feature type="domain" description="Ketoreductase" evidence="3">
    <location>
        <begin position="5"/>
        <end position="217"/>
    </location>
</feature>
<dbReference type="NCBIfam" id="NF009466">
    <property type="entry name" value="PRK12826.1-2"/>
    <property type="match status" value="1"/>
</dbReference>
<dbReference type="PANTHER" id="PTHR42879:SF2">
    <property type="entry name" value="3-OXOACYL-[ACYL-CARRIER-PROTEIN] REDUCTASE FABG"/>
    <property type="match status" value="1"/>
</dbReference>
<evidence type="ECO:0000256" key="2">
    <source>
        <dbReference type="ARBA" id="ARBA00023002"/>
    </source>
</evidence>
<sequence>MSGTASILITGGNGGLGLALGEAFLKADEGNHVWLGVRSRREKAEALATAHAERCQVIPLDVTNSEQWTTAVETITKVSGRLDVLVNNAGHHEDALLATMTDAQWNDVLQSNLSGTFLGCRAVTRTMMGQRFGRIINISSLSALMSPAGQANYAAAKSGMVGLTQSFAKEVARAGITVNAVCPGYVETDALSAMTDDQKRAAIQRIPMRRLGRPEEVAAAVLFLASAQASYITGATLKIDGGIL</sequence>
<organism evidence="4 5">
    <name type="scientific">Roseimicrobium gellanilyticum</name>
    <dbReference type="NCBI Taxonomy" id="748857"/>
    <lineage>
        <taxon>Bacteria</taxon>
        <taxon>Pseudomonadati</taxon>
        <taxon>Verrucomicrobiota</taxon>
        <taxon>Verrucomicrobiia</taxon>
        <taxon>Verrucomicrobiales</taxon>
        <taxon>Verrucomicrobiaceae</taxon>
        <taxon>Roseimicrobium</taxon>
    </lineage>
</organism>
<dbReference type="OrthoDB" id="9803333at2"/>
<dbReference type="Gene3D" id="3.40.50.720">
    <property type="entry name" value="NAD(P)-binding Rossmann-like Domain"/>
    <property type="match status" value="1"/>
</dbReference>